<evidence type="ECO:0000313" key="3">
    <source>
        <dbReference type="EMBL" id="ESZ95200.1"/>
    </source>
</evidence>
<dbReference type="EMBL" id="AYSA01000203">
    <property type="protein sequence ID" value="ESZ95200.1"/>
    <property type="molecule type" value="Genomic_DNA"/>
</dbReference>
<dbReference type="GO" id="GO:0005634">
    <property type="term" value="C:nucleus"/>
    <property type="evidence" value="ECO:0007669"/>
    <property type="project" value="TreeGrafter"/>
</dbReference>
<organism evidence="3 4">
    <name type="scientific">Sclerotinia borealis (strain F-4128)</name>
    <dbReference type="NCBI Taxonomy" id="1432307"/>
    <lineage>
        <taxon>Eukaryota</taxon>
        <taxon>Fungi</taxon>
        <taxon>Dikarya</taxon>
        <taxon>Ascomycota</taxon>
        <taxon>Pezizomycotina</taxon>
        <taxon>Leotiomycetes</taxon>
        <taxon>Helotiales</taxon>
        <taxon>Sclerotiniaceae</taxon>
        <taxon>Sclerotinia</taxon>
    </lineage>
</organism>
<dbReference type="Pfam" id="PF10521">
    <property type="entry name" value="Tti2"/>
    <property type="match status" value="1"/>
</dbReference>
<dbReference type="OrthoDB" id="6417021at2759"/>
<dbReference type="AlphaFoldDB" id="W9CL02"/>
<dbReference type="Proteomes" id="UP000019487">
    <property type="component" value="Unassembled WGS sequence"/>
</dbReference>
<comment type="caution">
    <text evidence="3">The sequence shown here is derived from an EMBL/GenBank/DDBJ whole genome shotgun (WGS) entry which is preliminary data.</text>
</comment>
<gene>
    <name evidence="3" type="ORF">SBOR_4431</name>
</gene>
<dbReference type="PANTHER" id="PTHR32226">
    <property type="entry name" value="TELO2-INTERACTING PROTEIN 2"/>
    <property type="match status" value="1"/>
</dbReference>
<protein>
    <submittedName>
        <fullName evidence="3">Uncharacterized protein</fullName>
    </submittedName>
</protein>
<dbReference type="InterPro" id="IPR018870">
    <property type="entry name" value="Tti2"/>
</dbReference>
<dbReference type="SUPFAM" id="SSF48371">
    <property type="entry name" value="ARM repeat"/>
    <property type="match status" value="1"/>
</dbReference>
<comment type="similarity">
    <text evidence="1">Belongs to the TTI2 family.</text>
</comment>
<evidence type="ECO:0000313" key="4">
    <source>
        <dbReference type="Proteomes" id="UP000019487"/>
    </source>
</evidence>
<evidence type="ECO:0000256" key="1">
    <source>
        <dbReference type="ARBA" id="ARBA00034736"/>
    </source>
</evidence>
<accession>W9CL02</accession>
<proteinExistence type="inferred from homology"/>
<name>W9CL02_SCLBF</name>
<dbReference type="GO" id="GO:0110078">
    <property type="term" value="C:TTT Hsp90 cochaperone complex"/>
    <property type="evidence" value="ECO:0007669"/>
    <property type="project" value="InterPro"/>
</dbReference>
<evidence type="ECO:0000256" key="2">
    <source>
        <dbReference type="SAM" id="MobiDB-lite"/>
    </source>
</evidence>
<feature type="region of interest" description="Disordered" evidence="2">
    <location>
        <begin position="353"/>
        <end position="381"/>
    </location>
</feature>
<feature type="region of interest" description="Disordered" evidence="2">
    <location>
        <begin position="202"/>
        <end position="223"/>
    </location>
</feature>
<dbReference type="GO" id="GO:0005829">
    <property type="term" value="C:cytosol"/>
    <property type="evidence" value="ECO:0007669"/>
    <property type="project" value="TreeGrafter"/>
</dbReference>
<feature type="compositionally biased region" description="Low complexity" evidence="2">
    <location>
        <begin position="368"/>
        <end position="381"/>
    </location>
</feature>
<reference evidence="3 4" key="1">
    <citation type="journal article" date="2014" name="Genome Announc.">
        <title>Draft genome sequence of Sclerotinia borealis, a psychrophilic plant pathogenic fungus.</title>
        <authorList>
            <person name="Mardanov A.V."/>
            <person name="Beletsky A.V."/>
            <person name="Kadnikov V.V."/>
            <person name="Ignatov A.N."/>
            <person name="Ravin N.V."/>
        </authorList>
    </citation>
    <scope>NUCLEOTIDE SEQUENCE [LARGE SCALE GENOMIC DNA]</scope>
    <source>
        <strain evidence="4">F-4157</strain>
    </source>
</reference>
<dbReference type="PANTHER" id="PTHR32226:SF2">
    <property type="entry name" value="TELO2-INTERACTING PROTEIN 2"/>
    <property type="match status" value="1"/>
</dbReference>
<dbReference type="HOGENOM" id="CLU_024466_2_0_1"/>
<dbReference type="STRING" id="1432307.W9CL02"/>
<sequence length="562" mass="63153">MFKSTHKAAKDLITGLNADEDDVTTLPNHFLPESYSFEDLYRELVKEIVKGKDEEIENIIILASCLEHKSDAVLAADDGKWCEKLKDYLSETILPDGKVYSLDETDDKAFKIKQYRFKYTLCMVSISRLLELSPNPSSSPPKNSTLLSLIPYTTTKNPWTTSQSQRIAAAILEKHDLYIKSPEFLVTHLLQSFIRPIFSKTPAPKSVTASSRKAAPSSAPPRHFDIRELSPSRQPWRSNIPYTIPILQWIIEYIPSDLLRTQAFPLLIPPLLTLLDSPSNSIRIRTLQLLPTLFSKMGDKLLLQTGLGDVFEDAIHPVLLFLPSITPVEDTLSLLLVGYHALYALYDTRWPSTKDEETGTRELTLSINKPSKPTNPTSKSPTHLRLAFLDRIIRHAILPAHLHCQEIPSVVQILISQLGICISKMGIWGVKHLKDILPIITNILMNPFLPRASPSLIIETLNTLREIILVLWPRISFDVHRLIILQALALLHGNVGTELADASEDEAIKNTQGEIMKGLRQTARVFVVAVKGTEDEDVKGIFEEELDSVIEANGDLATLFRF</sequence>
<feature type="compositionally biased region" description="Low complexity" evidence="2">
    <location>
        <begin position="209"/>
        <end position="221"/>
    </location>
</feature>
<dbReference type="InterPro" id="IPR016024">
    <property type="entry name" value="ARM-type_fold"/>
</dbReference>
<keyword evidence="4" id="KW-1185">Reference proteome</keyword>